<evidence type="ECO:0000313" key="2">
    <source>
        <dbReference type="EMBL" id="PLT29720.1"/>
    </source>
</evidence>
<feature type="transmembrane region" description="Helical" evidence="1">
    <location>
        <begin position="124"/>
        <end position="143"/>
    </location>
</feature>
<keyword evidence="3" id="KW-1185">Reference proteome</keyword>
<comment type="caution">
    <text evidence="2">The sequence shown here is derived from an EMBL/GenBank/DDBJ whole genome shotgun (WGS) entry which is preliminary data.</text>
</comment>
<proteinExistence type="predicted"/>
<dbReference type="OrthoDB" id="2627420at2"/>
<dbReference type="EMBL" id="PGUY01000035">
    <property type="protein sequence ID" value="PLT29720.1"/>
    <property type="molecule type" value="Genomic_DNA"/>
</dbReference>
<dbReference type="AlphaFoldDB" id="A0A2N5M5T8"/>
<dbReference type="Proteomes" id="UP000234748">
    <property type="component" value="Unassembled WGS sequence"/>
</dbReference>
<protein>
    <submittedName>
        <fullName evidence="2">Uncharacterized protein</fullName>
    </submittedName>
</protein>
<keyword evidence="1" id="KW-0472">Membrane</keyword>
<keyword evidence="1" id="KW-1133">Transmembrane helix</keyword>
<accession>A0A2N5M5T8</accession>
<gene>
    <name evidence="2" type="ORF">CUU66_11395</name>
</gene>
<feature type="transmembrane region" description="Helical" evidence="1">
    <location>
        <begin position="94"/>
        <end position="112"/>
    </location>
</feature>
<keyword evidence="1" id="KW-0812">Transmembrane</keyword>
<sequence>MIGLIISIFLLNFLAFKTNKRLTANQIVHIWVFTIAFQQTFDLMIEFKYNGYWYFDKEIDWKGLLPHTVLIPPVNVMFLNWYPFRTKIIKQFTYILIWEVVFLVYETVTLLPEPWGYFNYGWWRLQYAAVINPILLLILLGYYKWVCKLEKKAISR</sequence>
<organism evidence="2 3">
    <name type="scientific">Peribacillus deserti</name>
    <dbReference type="NCBI Taxonomy" id="673318"/>
    <lineage>
        <taxon>Bacteria</taxon>
        <taxon>Bacillati</taxon>
        <taxon>Bacillota</taxon>
        <taxon>Bacilli</taxon>
        <taxon>Bacillales</taxon>
        <taxon>Bacillaceae</taxon>
        <taxon>Peribacillus</taxon>
    </lineage>
</organism>
<name>A0A2N5M5T8_9BACI</name>
<evidence type="ECO:0000256" key="1">
    <source>
        <dbReference type="SAM" id="Phobius"/>
    </source>
</evidence>
<dbReference type="RefSeq" id="WP_101642205.1">
    <property type="nucleotide sequence ID" value="NZ_PGUY01000035.1"/>
</dbReference>
<reference evidence="2 3" key="1">
    <citation type="submission" date="2017-11" db="EMBL/GenBank/DDBJ databases">
        <title>Comparitive Functional Genomics of Dry Heat Resistant strains isolated from the Viking Spacecraft.</title>
        <authorList>
            <person name="Seuylemezian A."/>
            <person name="Cooper K."/>
            <person name="Vaishampayan P."/>
        </authorList>
    </citation>
    <scope>NUCLEOTIDE SEQUENCE [LARGE SCALE GENOMIC DNA]</scope>
    <source>
        <strain evidence="2 3">V1-29</strain>
    </source>
</reference>
<evidence type="ECO:0000313" key="3">
    <source>
        <dbReference type="Proteomes" id="UP000234748"/>
    </source>
</evidence>
<feature type="transmembrane region" description="Helical" evidence="1">
    <location>
        <begin position="64"/>
        <end position="82"/>
    </location>
</feature>